<dbReference type="PANTHER" id="PTHR30579">
    <property type="entry name" value="TRANSCRIPTIONAL REGULATOR"/>
    <property type="match status" value="1"/>
</dbReference>
<accession>A0A251WX81</accession>
<name>A0A251WX81_9RHOB</name>
<keyword evidence="2" id="KW-0805">Transcription regulation</keyword>
<dbReference type="GO" id="GO:0003677">
    <property type="term" value="F:DNA binding"/>
    <property type="evidence" value="ECO:0007669"/>
    <property type="project" value="UniProtKB-KW"/>
</dbReference>
<dbReference type="OrthoDB" id="8097684at2"/>
<dbReference type="Pfam" id="PF03466">
    <property type="entry name" value="LysR_substrate"/>
    <property type="match status" value="1"/>
</dbReference>
<dbReference type="Gene3D" id="1.10.10.10">
    <property type="entry name" value="Winged helix-like DNA-binding domain superfamily/Winged helix DNA-binding domain"/>
    <property type="match status" value="1"/>
</dbReference>
<dbReference type="Gene3D" id="3.40.190.10">
    <property type="entry name" value="Periplasmic binding protein-like II"/>
    <property type="match status" value="2"/>
</dbReference>
<gene>
    <name evidence="6" type="ORF">BVC71_10400</name>
</gene>
<dbReference type="InterPro" id="IPR036390">
    <property type="entry name" value="WH_DNA-bd_sf"/>
</dbReference>
<dbReference type="SUPFAM" id="SSF46785">
    <property type="entry name" value="Winged helix' DNA-binding domain"/>
    <property type="match status" value="1"/>
</dbReference>
<keyword evidence="3" id="KW-0238">DNA-binding</keyword>
<dbReference type="FunFam" id="1.10.10.10:FF:000001">
    <property type="entry name" value="LysR family transcriptional regulator"/>
    <property type="match status" value="1"/>
</dbReference>
<evidence type="ECO:0000313" key="7">
    <source>
        <dbReference type="Proteomes" id="UP000194664"/>
    </source>
</evidence>
<feature type="domain" description="HTH lysR-type" evidence="5">
    <location>
        <begin position="5"/>
        <end position="62"/>
    </location>
</feature>
<evidence type="ECO:0000256" key="1">
    <source>
        <dbReference type="ARBA" id="ARBA00009437"/>
    </source>
</evidence>
<sequence>MARNLDMTALRALVTVLDLGGVTRAATRLNLTQSAVSMQLKRLEENLGLILLDRSGRQIKATAAGEQLLGYARRLLDINDEALGRLTSNAFEGEITLGVPHDIIYPVLPPVLRQFSLDFPRVQVRLISSYTRQMKKQFTNQEIDVLLTTEYEQPVDAETLADVPLVWIGAPNGNAFRNRPLRLGHEAHCIFRNVCQRTLEDAGIAWEMALDTDSTRSAEATIAADLAVHTMLEGTAPAELEQIDHGGTLPDLPSTYINLYLSPNRNDPVGQHLADMLREAYRARA</sequence>
<dbReference type="Proteomes" id="UP000194664">
    <property type="component" value="Unassembled WGS sequence"/>
</dbReference>
<protein>
    <submittedName>
        <fullName evidence="6">LysR family transcriptional regulator</fullName>
    </submittedName>
</protein>
<evidence type="ECO:0000313" key="6">
    <source>
        <dbReference type="EMBL" id="OUD09110.1"/>
    </source>
</evidence>
<evidence type="ECO:0000256" key="2">
    <source>
        <dbReference type="ARBA" id="ARBA00023015"/>
    </source>
</evidence>
<organism evidence="6 7">
    <name type="scientific">Marivivens niveibacter</name>
    <dbReference type="NCBI Taxonomy" id="1930667"/>
    <lineage>
        <taxon>Bacteria</taxon>
        <taxon>Pseudomonadati</taxon>
        <taxon>Pseudomonadota</taxon>
        <taxon>Alphaproteobacteria</taxon>
        <taxon>Rhodobacterales</taxon>
        <taxon>Paracoccaceae</taxon>
        <taxon>Marivivens group</taxon>
        <taxon>Marivivens</taxon>
    </lineage>
</organism>
<dbReference type="PRINTS" id="PR00039">
    <property type="entry name" value="HTHLYSR"/>
</dbReference>
<evidence type="ECO:0000256" key="3">
    <source>
        <dbReference type="ARBA" id="ARBA00023125"/>
    </source>
</evidence>
<dbReference type="RefSeq" id="WP_086451589.1">
    <property type="nucleotide sequence ID" value="NZ_MSPP01000003.1"/>
</dbReference>
<keyword evidence="7" id="KW-1185">Reference proteome</keyword>
<dbReference type="GO" id="GO:0003700">
    <property type="term" value="F:DNA-binding transcription factor activity"/>
    <property type="evidence" value="ECO:0007669"/>
    <property type="project" value="InterPro"/>
</dbReference>
<dbReference type="InterPro" id="IPR000847">
    <property type="entry name" value="LysR_HTH_N"/>
</dbReference>
<dbReference type="PANTHER" id="PTHR30579:SF7">
    <property type="entry name" value="HTH-TYPE TRANSCRIPTIONAL REGULATOR LRHA-RELATED"/>
    <property type="match status" value="1"/>
</dbReference>
<dbReference type="AlphaFoldDB" id="A0A251WX81"/>
<dbReference type="PROSITE" id="PS50931">
    <property type="entry name" value="HTH_LYSR"/>
    <property type="match status" value="1"/>
</dbReference>
<keyword evidence="4" id="KW-0804">Transcription</keyword>
<proteinExistence type="inferred from homology"/>
<dbReference type="InterPro" id="IPR050176">
    <property type="entry name" value="LTTR"/>
</dbReference>
<evidence type="ECO:0000259" key="5">
    <source>
        <dbReference type="PROSITE" id="PS50931"/>
    </source>
</evidence>
<evidence type="ECO:0000256" key="4">
    <source>
        <dbReference type="ARBA" id="ARBA00023163"/>
    </source>
</evidence>
<dbReference type="InterPro" id="IPR036388">
    <property type="entry name" value="WH-like_DNA-bd_sf"/>
</dbReference>
<dbReference type="EMBL" id="MSPP01000003">
    <property type="protein sequence ID" value="OUD09110.1"/>
    <property type="molecule type" value="Genomic_DNA"/>
</dbReference>
<comment type="similarity">
    <text evidence="1">Belongs to the LysR transcriptional regulatory family.</text>
</comment>
<comment type="caution">
    <text evidence="6">The sequence shown here is derived from an EMBL/GenBank/DDBJ whole genome shotgun (WGS) entry which is preliminary data.</text>
</comment>
<dbReference type="InterPro" id="IPR005119">
    <property type="entry name" value="LysR_subst-bd"/>
</dbReference>
<reference evidence="6 7" key="1">
    <citation type="submission" date="2016-12" db="EMBL/GenBank/DDBJ databases">
        <title>The draft genome sequence of HSLHS2.</title>
        <authorList>
            <person name="Hu D."/>
            <person name="Wang L."/>
            <person name="Shao Z."/>
        </authorList>
    </citation>
    <scope>NUCLEOTIDE SEQUENCE [LARGE SCALE GENOMIC DNA]</scope>
    <source>
        <strain evidence="6">MCCC 1A06712</strain>
    </source>
</reference>
<dbReference type="Pfam" id="PF00126">
    <property type="entry name" value="HTH_1"/>
    <property type="match status" value="1"/>
</dbReference>
<dbReference type="SUPFAM" id="SSF53850">
    <property type="entry name" value="Periplasmic binding protein-like II"/>
    <property type="match status" value="1"/>
</dbReference>